<proteinExistence type="inferred from homology"/>
<name>A0A118JVB5_CYNCS</name>
<dbReference type="PROSITE" id="PS50216">
    <property type="entry name" value="DHHC"/>
    <property type="match status" value="1"/>
</dbReference>
<feature type="domain" description="Palmitoyltransferase DHHC" evidence="11">
    <location>
        <begin position="250"/>
        <end position="362"/>
    </location>
</feature>
<evidence type="ECO:0000256" key="8">
    <source>
        <dbReference type="ARBA" id="ARBA00023288"/>
    </source>
</evidence>
<dbReference type="GO" id="GO:0006612">
    <property type="term" value="P:protein targeting to membrane"/>
    <property type="evidence" value="ECO:0007669"/>
    <property type="project" value="TreeGrafter"/>
</dbReference>
<comment type="subcellular location">
    <subcellularLocation>
        <location evidence="1">Endomembrane system</location>
        <topology evidence="1">Multi-pass membrane protein</topology>
    </subcellularLocation>
</comment>
<keyword evidence="6 10" id="KW-0472">Membrane</keyword>
<feature type="transmembrane region" description="Helical" evidence="10">
    <location>
        <begin position="321"/>
        <end position="346"/>
    </location>
</feature>
<dbReference type="STRING" id="59895.A0A118JVB5"/>
<keyword evidence="8" id="KW-0449">Lipoprotein</keyword>
<keyword evidence="3 10" id="KW-0808">Transferase</keyword>
<feature type="transmembrane region" description="Helical" evidence="10">
    <location>
        <begin position="69"/>
        <end position="88"/>
    </location>
</feature>
<dbReference type="InterPro" id="IPR039859">
    <property type="entry name" value="PFA4/ZDH16/20/ERF2-like"/>
</dbReference>
<evidence type="ECO:0000256" key="1">
    <source>
        <dbReference type="ARBA" id="ARBA00004127"/>
    </source>
</evidence>
<reference evidence="12 13" key="1">
    <citation type="journal article" date="2016" name="Sci. Rep.">
        <title>The genome sequence of the outbreeding globe artichoke constructed de novo incorporating a phase-aware low-pass sequencing strategy of F1 progeny.</title>
        <authorList>
            <person name="Scaglione D."/>
            <person name="Reyes-Chin-Wo S."/>
            <person name="Acquadro A."/>
            <person name="Froenicke L."/>
            <person name="Portis E."/>
            <person name="Beitel C."/>
            <person name="Tirone M."/>
            <person name="Mauro R."/>
            <person name="Lo Monaco A."/>
            <person name="Mauromicale G."/>
            <person name="Faccioli P."/>
            <person name="Cattivelli L."/>
            <person name="Rieseberg L."/>
            <person name="Michelmore R."/>
            <person name="Lanteri S."/>
        </authorList>
    </citation>
    <scope>NUCLEOTIDE SEQUENCE [LARGE SCALE GENOMIC DNA]</scope>
    <source>
        <strain evidence="12">2C</strain>
    </source>
</reference>
<dbReference type="AlphaFoldDB" id="A0A118JVB5"/>
<dbReference type="GO" id="GO:0019706">
    <property type="term" value="F:protein-cysteine S-palmitoyltransferase activity"/>
    <property type="evidence" value="ECO:0007669"/>
    <property type="project" value="UniProtKB-EC"/>
</dbReference>
<keyword evidence="7" id="KW-0564">Palmitate</keyword>
<organism evidence="12 13">
    <name type="scientific">Cynara cardunculus var. scolymus</name>
    <name type="common">Globe artichoke</name>
    <name type="synonym">Cynara scolymus</name>
    <dbReference type="NCBI Taxonomy" id="59895"/>
    <lineage>
        <taxon>Eukaryota</taxon>
        <taxon>Viridiplantae</taxon>
        <taxon>Streptophyta</taxon>
        <taxon>Embryophyta</taxon>
        <taxon>Tracheophyta</taxon>
        <taxon>Spermatophyta</taxon>
        <taxon>Magnoliopsida</taxon>
        <taxon>eudicotyledons</taxon>
        <taxon>Gunneridae</taxon>
        <taxon>Pentapetalae</taxon>
        <taxon>asterids</taxon>
        <taxon>campanulids</taxon>
        <taxon>Asterales</taxon>
        <taxon>Asteraceae</taxon>
        <taxon>Carduoideae</taxon>
        <taxon>Cardueae</taxon>
        <taxon>Carduinae</taxon>
        <taxon>Cynara</taxon>
    </lineage>
</organism>
<sequence>MTVMGFCVPSRDTSDRFSDRCSNVFPCLSDPARRSTMCLKLALVMLHLIFVGFLFIVDDELKEKSKEQPLYTLIYMLLVIATLVQYFLTSGSSPGYVLDAMRDFARTEALLRASEISKSNCRIFLCLLMQMIKQRQPASSKNGSVVLTVNRNQVGESLLGNNPMNWTKLVMDMYPPGTSVRTYTCSYCNVVQLVPAEAIGELFATCLLLTRPPCTFGSVCEQMVRADLQRFNIIEGSNYVSATEASAVFTNVNLPPRAKHCHDCDRCVLQFDHHCVWLGTCIGQGNHCRFWWYILEETALSIWTGILYIKYLQAHIDKAWLVDVIMIILLSILSIALIFLLLLLLFHSYLVVTNQTTYELVRRRRIPYMRAIPERVYPFSKGACRNLYNFCCARTSIYRMEVLPSAAELDQKSVPYTCVDVISCRCC</sequence>
<dbReference type="EC" id="2.3.1.225" evidence="10"/>
<feature type="transmembrane region" description="Helical" evidence="10">
    <location>
        <begin position="39"/>
        <end position="57"/>
    </location>
</feature>
<gene>
    <name evidence="12" type="ORF">Ccrd_005706</name>
</gene>
<keyword evidence="4 10" id="KW-0812">Transmembrane</keyword>
<evidence type="ECO:0000256" key="3">
    <source>
        <dbReference type="ARBA" id="ARBA00022679"/>
    </source>
</evidence>
<evidence type="ECO:0000256" key="9">
    <source>
        <dbReference type="ARBA" id="ARBA00023315"/>
    </source>
</evidence>
<keyword evidence="5 10" id="KW-1133">Transmembrane helix</keyword>
<feature type="transmembrane region" description="Helical" evidence="10">
    <location>
        <begin position="290"/>
        <end position="309"/>
    </location>
</feature>
<evidence type="ECO:0000256" key="6">
    <source>
        <dbReference type="ARBA" id="ARBA00023136"/>
    </source>
</evidence>
<evidence type="ECO:0000256" key="7">
    <source>
        <dbReference type="ARBA" id="ARBA00023139"/>
    </source>
</evidence>
<dbReference type="InterPro" id="IPR001594">
    <property type="entry name" value="Palmitoyltrfase_DHHC"/>
</dbReference>
<evidence type="ECO:0000256" key="4">
    <source>
        <dbReference type="ARBA" id="ARBA00022692"/>
    </source>
</evidence>
<dbReference type="EMBL" id="LEKV01004827">
    <property type="protein sequence ID" value="KVH92260.1"/>
    <property type="molecule type" value="Genomic_DNA"/>
</dbReference>
<comment type="domain">
    <text evidence="10">The DHHC domain is required for palmitoyltransferase activity.</text>
</comment>
<keyword evidence="9 10" id="KW-0012">Acyltransferase</keyword>
<dbReference type="OMA" id="IRTWTCT"/>
<dbReference type="GO" id="GO:0005794">
    <property type="term" value="C:Golgi apparatus"/>
    <property type="evidence" value="ECO:0007669"/>
    <property type="project" value="TreeGrafter"/>
</dbReference>
<dbReference type="PANTHER" id="PTHR22883:SF301">
    <property type="entry name" value="PALMITOYLTRANSFERASE ZDHHC12"/>
    <property type="match status" value="1"/>
</dbReference>
<dbReference type="GO" id="GO:0005783">
    <property type="term" value="C:endoplasmic reticulum"/>
    <property type="evidence" value="ECO:0007669"/>
    <property type="project" value="TreeGrafter"/>
</dbReference>
<comment type="caution">
    <text evidence="12">The sequence shown here is derived from an EMBL/GenBank/DDBJ whole genome shotgun (WGS) entry which is preliminary data.</text>
</comment>
<dbReference type="PANTHER" id="PTHR22883">
    <property type="entry name" value="ZINC FINGER DHHC DOMAIN CONTAINING PROTEIN"/>
    <property type="match status" value="1"/>
</dbReference>
<evidence type="ECO:0000259" key="11">
    <source>
        <dbReference type="Pfam" id="PF01529"/>
    </source>
</evidence>
<evidence type="ECO:0000256" key="10">
    <source>
        <dbReference type="RuleBase" id="RU079119"/>
    </source>
</evidence>
<comment type="catalytic activity">
    <reaction evidence="10">
        <text>L-cysteinyl-[protein] + hexadecanoyl-CoA = S-hexadecanoyl-L-cysteinyl-[protein] + CoA</text>
        <dbReference type="Rhea" id="RHEA:36683"/>
        <dbReference type="Rhea" id="RHEA-COMP:10131"/>
        <dbReference type="Rhea" id="RHEA-COMP:11032"/>
        <dbReference type="ChEBI" id="CHEBI:29950"/>
        <dbReference type="ChEBI" id="CHEBI:57287"/>
        <dbReference type="ChEBI" id="CHEBI:57379"/>
        <dbReference type="ChEBI" id="CHEBI:74151"/>
        <dbReference type="EC" id="2.3.1.225"/>
    </reaction>
</comment>
<keyword evidence="13" id="KW-1185">Reference proteome</keyword>
<evidence type="ECO:0000313" key="12">
    <source>
        <dbReference type="EMBL" id="KVH92260.1"/>
    </source>
</evidence>
<evidence type="ECO:0000256" key="2">
    <source>
        <dbReference type="ARBA" id="ARBA00008574"/>
    </source>
</evidence>
<protein>
    <recommendedName>
        <fullName evidence="10">S-acyltransferase</fullName>
        <ecNumber evidence="10">2.3.1.225</ecNumber>
    </recommendedName>
    <alternativeName>
        <fullName evidence="10">Palmitoyltransferase</fullName>
    </alternativeName>
</protein>
<dbReference type="Gramene" id="KVH92260">
    <property type="protein sequence ID" value="KVH92260"/>
    <property type="gene ID" value="Ccrd_005706"/>
</dbReference>
<evidence type="ECO:0000313" key="13">
    <source>
        <dbReference type="Proteomes" id="UP000243975"/>
    </source>
</evidence>
<accession>A0A118JVB5</accession>
<dbReference type="Proteomes" id="UP000243975">
    <property type="component" value="Unassembled WGS sequence"/>
</dbReference>
<evidence type="ECO:0000256" key="5">
    <source>
        <dbReference type="ARBA" id="ARBA00022989"/>
    </source>
</evidence>
<comment type="similarity">
    <text evidence="2 10">Belongs to the DHHC palmitoyltransferase family.</text>
</comment>
<dbReference type="Pfam" id="PF01529">
    <property type="entry name" value="DHHC"/>
    <property type="match status" value="1"/>
</dbReference>